<organism evidence="8 9">
    <name type="scientific">Brevundimonas subvibrioides</name>
    <dbReference type="NCBI Taxonomy" id="74313"/>
    <lineage>
        <taxon>Bacteria</taxon>
        <taxon>Pseudomonadati</taxon>
        <taxon>Pseudomonadota</taxon>
        <taxon>Alphaproteobacteria</taxon>
        <taxon>Caulobacterales</taxon>
        <taxon>Caulobacteraceae</taxon>
        <taxon>Brevundimonas</taxon>
    </lineage>
</organism>
<evidence type="ECO:0000259" key="7">
    <source>
        <dbReference type="Pfam" id="PF01593"/>
    </source>
</evidence>
<dbReference type="AlphaFoldDB" id="A0A258HGH4"/>
<name>A0A258HGH4_9CAUL</name>
<dbReference type="PRINTS" id="PR00420">
    <property type="entry name" value="RNGMNOXGNASE"/>
</dbReference>
<evidence type="ECO:0000256" key="6">
    <source>
        <dbReference type="ARBA" id="ARBA00047321"/>
    </source>
</evidence>
<feature type="domain" description="Amine oxidase" evidence="7">
    <location>
        <begin position="140"/>
        <end position="407"/>
    </location>
</feature>
<gene>
    <name evidence="8" type="ORF">B7Y86_11290</name>
</gene>
<keyword evidence="5" id="KW-0073">Auxin biosynthesis</keyword>
<feature type="domain" description="Amine oxidase" evidence="7">
    <location>
        <begin position="17"/>
        <end position="81"/>
    </location>
</feature>
<evidence type="ECO:0000313" key="9">
    <source>
        <dbReference type="Proteomes" id="UP000216147"/>
    </source>
</evidence>
<evidence type="ECO:0000256" key="5">
    <source>
        <dbReference type="ARBA" id="ARBA00023070"/>
    </source>
</evidence>
<dbReference type="Pfam" id="PF01593">
    <property type="entry name" value="Amino_oxidase"/>
    <property type="match status" value="2"/>
</dbReference>
<dbReference type="EMBL" id="NCEQ01000010">
    <property type="protein sequence ID" value="OYX56091.1"/>
    <property type="molecule type" value="Genomic_DNA"/>
</dbReference>
<comment type="catalytic activity">
    <reaction evidence="6">
        <text>L-tryptophan + O2 = indole-3-acetamide + CO2 + H2O</text>
        <dbReference type="Rhea" id="RHEA:16165"/>
        <dbReference type="ChEBI" id="CHEBI:15377"/>
        <dbReference type="ChEBI" id="CHEBI:15379"/>
        <dbReference type="ChEBI" id="CHEBI:16031"/>
        <dbReference type="ChEBI" id="CHEBI:16526"/>
        <dbReference type="ChEBI" id="CHEBI:57912"/>
        <dbReference type="EC" id="1.13.12.3"/>
    </reaction>
</comment>
<evidence type="ECO:0000256" key="1">
    <source>
        <dbReference type="ARBA" id="ARBA00004814"/>
    </source>
</evidence>
<evidence type="ECO:0000256" key="2">
    <source>
        <dbReference type="ARBA" id="ARBA00005833"/>
    </source>
</evidence>
<comment type="similarity">
    <text evidence="2">Belongs to the tryptophan 2-monooxygenase family.</text>
</comment>
<reference evidence="8 9" key="1">
    <citation type="submission" date="2017-03" db="EMBL/GenBank/DDBJ databases">
        <title>Lifting the veil on microbial sulfur biogeochemistry in mining wastewaters.</title>
        <authorList>
            <person name="Kantor R.S."/>
            <person name="Colenbrander Nelson T."/>
            <person name="Marshall S."/>
            <person name="Bennett D."/>
            <person name="Apte S."/>
            <person name="Camacho D."/>
            <person name="Thomas B.C."/>
            <person name="Warren L.A."/>
            <person name="Banfield J.F."/>
        </authorList>
    </citation>
    <scope>NUCLEOTIDE SEQUENCE [LARGE SCALE GENOMIC DNA]</scope>
    <source>
        <strain evidence="8">32-68-21</strain>
    </source>
</reference>
<dbReference type="Gene3D" id="3.50.50.60">
    <property type="entry name" value="FAD/NAD(P)-binding domain"/>
    <property type="match status" value="1"/>
</dbReference>
<protein>
    <recommendedName>
        <fullName evidence="4">Tryptophan 2-monooxygenase</fullName>
        <ecNumber evidence="3">1.13.12.3</ecNumber>
    </recommendedName>
</protein>
<proteinExistence type="inferred from homology"/>
<dbReference type="SUPFAM" id="SSF51905">
    <property type="entry name" value="FAD/NAD(P)-binding domain"/>
    <property type="match status" value="1"/>
</dbReference>
<dbReference type="InterPro" id="IPR002937">
    <property type="entry name" value="Amino_oxidase"/>
</dbReference>
<dbReference type="PANTHER" id="PTHR10742:SF410">
    <property type="entry name" value="LYSINE-SPECIFIC HISTONE DEMETHYLASE 2"/>
    <property type="match status" value="1"/>
</dbReference>
<comment type="pathway">
    <text evidence="1">Plant hormone metabolism; auxin biosynthesis.</text>
</comment>
<comment type="caution">
    <text evidence="8">The sequence shown here is derived from an EMBL/GenBank/DDBJ whole genome shotgun (WGS) entry which is preliminary data.</text>
</comment>
<evidence type="ECO:0000313" key="8">
    <source>
        <dbReference type="EMBL" id="OYX56091.1"/>
    </source>
</evidence>
<sequence>MSLPSSIDVAVIGAGSAGLSAARRLAKAGVAVVVLEARDRIGGRAFTATHEGMPVDLGCGWLHSADVNVLEKIGREVGFTIDETPPPWRQQAFNLGLTPAEQAEFAEAFNAFDERVAKAAKAGDDCAASNLFIPGERWNERMDAISGALNGAKFAEVSTLDYDAYEDTGVNYRVAEGYGSLIVALGEDVPVVLNCPVERIDRSGARLTIETARGVIEARSVILTLPTSVLASEAVRFDPPLPDLIEAAAGAPLGLASKLHMAVDGAEEFPEDSQLWGRTDTAQTGGYHLRPFGRPLIEGYFGGDLAWGLEAEGEGAFFDFAESELSNLLGSSFRKRIRPLSTSMWGAEPWSMGAYSHVLPGLGDRETGARARLARPIEDRIFIAGEATSHGFYGTAHGAWMEGERAAIEAITALGLDPRLSDPGAR</sequence>
<dbReference type="PANTHER" id="PTHR10742">
    <property type="entry name" value="FLAVIN MONOAMINE OXIDASE"/>
    <property type="match status" value="1"/>
</dbReference>
<evidence type="ECO:0000256" key="4">
    <source>
        <dbReference type="ARBA" id="ARBA00017871"/>
    </source>
</evidence>
<dbReference type="InterPro" id="IPR036188">
    <property type="entry name" value="FAD/NAD-bd_sf"/>
</dbReference>
<dbReference type="SUPFAM" id="SSF54373">
    <property type="entry name" value="FAD-linked reductases, C-terminal domain"/>
    <property type="match status" value="1"/>
</dbReference>
<dbReference type="GO" id="GO:0050361">
    <property type="term" value="F:tryptophan 2-monooxygenase activity"/>
    <property type="evidence" value="ECO:0007669"/>
    <property type="project" value="UniProtKB-EC"/>
</dbReference>
<dbReference type="Proteomes" id="UP000216147">
    <property type="component" value="Unassembled WGS sequence"/>
</dbReference>
<dbReference type="InterPro" id="IPR050281">
    <property type="entry name" value="Flavin_monoamine_oxidase"/>
</dbReference>
<evidence type="ECO:0000256" key="3">
    <source>
        <dbReference type="ARBA" id="ARBA00012535"/>
    </source>
</evidence>
<dbReference type="EC" id="1.13.12.3" evidence="3"/>
<dbReference type="GO" id="GO:0009851">
    <property type="term" value="P:auxin biosynthetic process"/>
    <property type="evidence" value="ECO:0007669"/>
    <property type="project" value="UniProtKB-KW"/>
</dbReference>
<accession>A0A258HGH4</accession>